<dbReference type="Proteomes" id="UP001328107">
    <property type="component" value="Unassembled WGS sequence"/>
</dbReference>
<reference evidence="3" key="1">
    <citation type="submission" date="2022-10" db="EMBL/GenBank/DDBJ databases">
        <title>Genome assembly of Pristionchus species.</title>
        <authorList>
            <person name="Yoshida K."/>
            <person name="Sommer R.J."/>
        </authorList>
    </citation>
    <scope>NUCLEOTIDE SEQUENCE [LARGE SCALE GENOMIC DNA]</scope>
    <source>
        <strain evidence="3">RS5460</strain>
    </source>
</reference>
<evidence type="ECO:0000313" key="2">
    <source>
        <dbReference type="EMBL" id="GMR30857.1"/>
    </source>
</evidence>
<keyword evidence="1" id="KW-1133">Transmembrane helix</keyword>
<sequence>RSTSAYIGDASCRLVVVLLLLLHFLLALGALLLGFLLLRVQIDSVVVPDRHHFLLLRLRQLRRRRRRGRKWGYCSGSGVGSGSAQSLVHVVRSSCSGRRRRRGVEVRQRLVIVISLQESLRFQC</sequence>
<keyword evidence="1" id="KW-0812">Transmembrane</keyword>
<dbReference type="AlphaFoldDB" id="A0AAN5C5L4"/>
<comment type="caution">
    <text evidence="2">The sequence shown here is derived from an EMBL/GenBank/DDBJ whole genome shotgun (WGS) entry which is preliminary data.</text>
</comment>
<dbReference type="EMBL" id="BTRK01000001">
    <property type="protein sequence ID" value="GMR30857.1"/>
    <property type="molecule type" value="Genomic_DNA"/>
</dbReference>
<feature type="non-terminal residue" evidence="2">
    <location>
        <position position="1"/>
    </location>
</feature>
<evidence type="ECO:0000256" key="1">
    <source>
        <dbReference type="SAM" id="Phobius"/>
    </source>
</evidence>
<keyword evidence="3" id="KW-1185">Reference proteome</keyword>
<gene>
    <name evidence="2" type="ORF">PMAYCL1PPCAC_01052</name>
</gene>
<evidence type="ECO:0000313" key="3">
    <source>
        <dbReference type="Proteomes" id="UP001328107"/>
    </source>
</evidence>
<feature type="transmembrane region" description="Helical" evidence="1">
    <location>
        <begin position="12"/>
        <end position="38"/>
    </location>
</feature>
<proteinExistence type="predicted"/>
<keyword evidence="1" id="KW-0472">Membrane</keyword>
<protein>
    <submittedName>
        <fullName evidence="2">Uncharacterized protein</fullName>
    </submittedName>
</protein>
<accession>A0AAN5C5L4</accession>
<organism evidence="2 3">
    <name type="scientific">Pristionchus mayeri</name>
    <dbReference type="NCBI Taxonomy" id="1317129"/>
    <lineage>
        <taxon>Eukaryota</taxon>
        <taxon>Metazoa</taxon>
        <taxon>Ecdysozoa</taxon>
        <taxon>Nematoda</taxon>
        <taxon>Chromadorea</taxon>
        <taxon>Rhabditida</taxon>
        <taxon>Rhabditina</taxon>
        <taxon>Diplogasteromorpha</taxon>
        <taxon>Diplogasteroidea</taxon>
        <taxon>Neodiplogasteridae</taxon>
        <taxon>Pristionchus</taxon>
    </lineage>
</organism>
<name>A0AAN5C5L4_9BILA</name>